<dbReference type="PANTHER" id="PTHR33931">
    <property type="entry name" value="HOLIN-LIKE PROTEIN CIDA-RELATED"/>
    <property type="match status" value="1"/>
</dbReference>
<evidence type="ECO:0000313" key="7">
    <source>
        <dbReference type="EMBL" id="MED4401248.1"/>
    </source>
</evidence>
<accession>A0ABU6NX85</accession>
<name>A0ABU6NX85_9BACI</name>
<comment type="caution">
    <text evidence="7">The sequence shown here is derived from an EMBL/GenBank/DDBJ whole genome shotgun (WGS) entry which is preliminary data.</text>
</comment>
<evidence type="ECO:0000256" key="1">
    <source>
        <dbReference type="ARBA" id="ARBA00004651"/>
    </source>
</evidence>
<evidence type="ECO:0000256" key="6">
    <source>
        <dbReference type="SAM" id="Phobius"/>
    </source>
</evidence>
<evidence type="ECO:0000256" key="5">
    <source>
        <dbReference type="ARBA" id="ARBA00023136"/>
    </source>
</evidence>
<feature type="transmembrane region" description="Helical" evidence="6">
    <location>
        <begin position="63"/>
        <end position="85"/>
    </location>
</feature>
<reference evidence="7 8" key="1">
    <citation type="submission" date="2023-03" db="EMBL/GenBank/DDBJ databases">
        <title>Bacillus Genome Sequencing.</title>
        <authorList>
            <person name="Dunlap C."/>
        </authorList>
    </citation>
    <scope>NUCLEOTIDE SEQUENCE [LARGE SCALE GENOMIC DNA]</scope>
    <source>
        <strain evidence="7 8">NRS-1717</strain>
    </source>
</reference>
<dbReference type="RefSeq" id="WP_156483896.1">
    <property type="nucleotide sequence ID" value="NZ_JARTFQ010000007.1"/>
</dbReference>
<feature type="transmembrane region" description="Helical" evidence="6">
    <location>
        <begin position="31"/>
        <end position="51"/>
    </location>
</feature>
<keyword evidence="2" id="KW-1003">Cell membrane</keyword>
<comment type="subcellular location">
    <subcellularLocation>
        <location evidence="1">Cell membrane</location>
        <topology evidence="1">Multi-pass membrane protein</topology>
    </subcellularLocation>
</comment>
<dbReference type="PANTHER" id="PTHR33931:SF2">
    <property type="entry name" value="HOLIN-LIKE PROTEIN CIDA"/>
    <property type="match status" value="1"/>
</dbReference>
<proteinExistence type="predicted"/>
<gene>
    <name evidence="7" type="ORF">P9271_07850</name>
</gene>
<dbReference type="GeneID" id="301142731"/>
<evidence type="ECO:0000313" key="8">
    <source>
        <dbReference type="Proteomes" id="UP001342826"/>
    </source>
</evidence>
<keyword evidence="5 6" id="KW-0472">Membrane</keyword>
<evidence type="ECO:0000256" key="3">
    <source>
        <dbReference type="ARBA" id="ARBA00022692"/>
    </source>
</evidence>
<sequence>MQIRYVKAIIQIFFLYCIYLLGNWIHTTFKLVIPGSIIGMLILFILLYMRLIKVEWLKIGGSLLLAHMTLLFIPATVGIIDYLHLFSGPGFITIIIVLLSTIIVMLSTVMISEFILNRKENKDGEKNVEERLRA</sequence>
<dbReference type="InterPro" id="IPR005538">
    <property type="entry name" value="LrgA/CidA"/>
</dbReference>
<protein>
    <submittedName>
        <fullName evidence="7">CidA/LrgA family holin-like protein</fullName>
    </submittedName>
</protein>
<evidence type="ECO:0000256" key="2">
    <source>
        <dbReference type="ARBA" id="ARBA00022475"/>
    </source>
</evidence>
<keyword evidence="8" id="KW-1185">Reference proteome</keyword>
<keyword evidence="3 6" id="KW-0812">Transmembrane</keyword>
<organism evidence="7 8">
    <name type="scientific">Metabacillus fastidiosus</name>
    <dbReference type="NCBI Taxonomy" id="1458"/>
    <lineage>
        <taxon>Bacteria</taxon>
        <taxon>Bacillati</taxon>
        <taxon>Bacillota</taxon>
        <taxon>Bacilli</taxon>
        <taxon>Bacillales</taxon>
        <taxon>Bacillaceae</taxon>
        <taxon>Metabacillus</taxon>
    </lineage>
</organism>
<dbReference type="Proteomes" id="UP001342826">
    <property type="component" value="Unassembled WGS sequence"/>
</dbReference>
<dbReference type="NCBIfam" id="NF002460">
    <property type="entry name" value="PRK01658.1"/>
    <property type="match status" value="1"/>
</dbReference>
<keyword evidence="4 6" id="KW-1133">Transmembrane helix</keyword>
<evidence type="ECO:0000256" key="4">
    <source>
        <dbReference type="ARBA" id="ARBA00022989"/>
    </source>
</evidence>
<feature type="transmembrane region" description="Helical" evidence="6">
    <location>
        <begin position="91"/>
        <end position="116"/>
    </location>
</feature>
<dbReference type="Pfam" id="PF03788">
    <property type="entry name" value="LrgA"/>
    <property type="match status" value="1"/>
</dbReference>
<dbReference type="EMBL" id="JARTFS010000005">
    <property type="protein sequence ID" value="MED4401248.1"/>
    <property type="molecule type" value="Genomic_DNA"/>
</dbReference>
<feature type="transmembrane region" description="Helical" evidence="6">
    <location>
        <begin position="5"/>
        <end position="25"/>
    </location>
</feature>